<dbReference type="GeneID" id="4706608"/>
<feature type="region of interest" description="Disordered" evidence="1">
    <location>
        <begin position="1"/>
        <end position="24"/>
    </location>
</feature>
<gene>
    <name evidence="2" type="ORF">ACLA_011240</name>
</gene>
<proteinExistence type="predicted"/>
<dbReference type="RefSeq" id="XP_001274123.1">
    <property type="nucleotide sequence ID" value="XM_001274122.1"/>
</dbReference>
<dbReference type="AlphaFoldDB" id="A1CAC9"/>
<evidence type="ECO:0000313" key="3">
    <source>
        <dbReference type="Proteomes" id="UP000006701"/>
    </source>
</evidence>
<dbReference type="OMA" id="MAWGWEQ"/>
<keyword evidence="3" id="KW-1185">Reference proteome</keyword>
<name>A1CAC9_ASPCL</name>
<dbReference type="KEGG" id="act:ACLA_011240"/>
<dbReference type="Pfam" id="PF12585">
    <property type="entry name" value="DUF3759"/>
    <property type="match status" value="1"/>
</dbReference>
<dbReference type="VEuPathDB" id="FungiDB:ACLA_011240"/>
<feature type="compositionally biased region" description="Basic and acidic residues" evidence="1">
    <location>
        <begin position="116"/>
        <end position="153"/>
    </location>
</feature>
<reference evidence="2 3" key="1">
    <citation type="journal article" date="2008" name="PLoS Genet.">
        <title>Genomic islands in the pathogenic filamentous fungus Aspergillus fumigatus.</title>
        <authorList>
            <person name="Fedorova N.D."/>
            <person name="Khaldi N."/>
            <person name="Joardar V.S."/>
            <person name="Maiti R."/>
            <person name="Amedeo P."/>
            <person name="Anderson M.J."/>
            <person name="Crabtree J."/>
            <person name="Silva J.C."/>
            <person name="Badger J.H."/>
            <person name="Albarraq A."/>
            <person name="Angiuoli S."/>
            <person name="Bussey H."/>
            <person name="Bowyer P."/>
            <person name="Cotty P.J."/>
            <person name="Dyer P.S."/>
            <person name="Egan A."/>
            <person name="Galens K."/>
            <person name="Fraser-Liggett C.M."/>
            <person name="Haas B.J."/>
            <person name="Inman J.M."/>
            <person name="Kent R."/>
            <person name="Lemieux S."/>
            <person name="Malavazi I."/>
            <person name="Orvis J."/>
            <person name="Roemer T."/>
            <person name="Ronning C.M."/>
            <person name="Sundaram J.P."/>
            <person name="Sutton G."/>
            <person name="Turner G."/>
            <person name="Venter J.C."/>
            <person name="White O.R."/>
            <person name="Whitty B.R."/>
            <person name="Youngman P."/>
            <person name="Wolfe K.H."/>
            <person name="Goldman G.H."/>
            <person name="Wortman J.R."/>
            <person name="Jiang B."/>
            <person name="Denning D.W."/>
            <person name="Nierman W.C."/>
        </authorList>
    </citation>
    <scope>NUCLEOTIDE SEQUENCE [LARGE SCALE GENOMIC DNA]</scope>
    <source>
        <strain evidence="3">ATCC 1007 / CBS 513.65 / DSM 816 / NCTC 3887 / NRRL 1</strain>
    </source>
</reference>
<dbReference type="EMBL" id="DS027049">
    <property type="protein sequence ID" value="EAW12697.1"/>
    <property type="molecule type" value="Genomic_DNA"/>
</dbReference>
<evidence type="ECO:0000256" key="1">
    <source>
        <dbReference type="SAM" id="MobiDB-lite"/>
    </source>
</evidence>
<protein>
    <recommendedName>
        <fullName evidence="4">CipC-like antibiotic response protein</fullName>
    </recommendedName>
</protein>
<dbReference type="PANTHER" id="PTHR37450:SF1">
    <property type="entry name" value="CIPC PROTEIN"/>
    <property type="match status" value="1"/>
</dbReference>
<dbReference type="HOGENOM" id="CLU_143683_0_0_1"/>
<accession>A1CAC9</accession>
<sequence length="153" mass="17187">MNGVPSSARPTAITASGNGKNPANAVFYLDQSDDAHREVYGERRHESSLSHELIAGAASFAGMKAWEDHQRSEGKPVSHAFAKEALAAFVGAEVDKLAETKGLDEVDKIRAHHHAKENAQKMYDEHYIENRRADEYDPNRYPPHERFSQSDRW</sequence>
<dbReference type="PANTHER" id="PTHR37450">
    <property type="entry name" value="CIPC PROTEIN"/>
    <property type="match status" value="1"/>
</dbReference>
<organism evidence="2 3">
    <name type="scientific">Aspergillus clavatus (strain ATCC 1007 / CBS 513.65 / DSM 816 / NCTC 3887 / NRRL 1 / QM 1276 / 107)</name>
    <dbReference type="NCBI Taxonomy" id="344612"/>
    <lineage>
        <taxon>Eukaryota</taxon>
        <taxon>Fungi</taxon>
        <taxon>Dikarya</taxon>
        <taxon>Ascomycota</taxon>
        <taxon>Pezizomycotina</taxon>
        <taxon>Eurotiomycetes</taxon>
        <taxon>Eurotiomycetidae</taxon>
        <taxon>Eurotiales</taxon>
        <taxon>Aspergillaceae</taxon>
        <taxon>Aspergillus</taxon>
        <taxon>Aspergillus subgen. Fumigati</taxon>
    </lineage>
</organism>
<dbReference type="InterPro" id="IPR022234">
    <property type="entry name" value="DUF3759"/>
</dbReference>
<feature type="region of interest" description="Disordered" evidence="1">
    <location>
        <begin position="114"/>
        <end position="153"/>
    </location>
</feature>
<evidence type="ECO:0008006" key="4">
    <source>
        <dbReference type="Google" id="ProtNLM"/>
    </source>
</evidence>
<dbReference type="Proteomes" id="UP000006701">
    <property type="component" value="Unassembled WGS sequence"/>
</dbReference>
<dbReference type="OrthoDB" id="9895617at2759"/>
<dbReference type="eggNOG" id="ENOG502S76S">
    <property type="taxonomic scope" value="Eukaryota"/>
</dbReference>
<evidence type="ECO:0000313" key="2">
    <source>
        <dbReference type="EMBL" id="EAW12697.1"/>
    </source>
</evidence>
<feature type="compositionally biased region" description="Polar residues" evidence="1">
    <location>
        <begin position="1"/>
        <end position="21"/>
    </location>
</feature>